<dbReference type="InterPro" id="IPR052558">
    <property type="entry name" value="Siderophore_Hydrolase_D"/>
</dbReference>
<dbReference type="InterPro" id="IPR000801">
    <property type="entry name" value="Esterase-like"/>
</dbReference>
<reference evidence="4 5" key="1">
    <citation type="submission" date="2019-02" db="EMBL/GenBank/DDBJ databases">
        <title>Draft genome sequence of Muricauda sp. 176CP4-71.</title>
        <authorList>
            <person name="Park J.-S."/>
        </authorList>
    </citation>
    <scope>NUCLEOTIDE SEQUENCE [LARGE SCALE GENOMIC DNA]</scope>
    <source>
        <strain evidence="4 5">176CP4-71</strain>
    </source>
</reference>
<evidence type="ECO:0000256" key="1">
    <source>
        <dbReference type="ARBA" id="ARBA00005622"/>
    </source>
</evidence>
<keyword evidence="5" id="KW-1185">Reference proteome</keyword>
<evidence type="ECO:0000256" key="3">
    <source>
        <dbReference type="SAM" id="SignalP"/>
    </source>
</evidence>
<dbReference type="RefSeq" id="WP_130614553.1">
    <property type="nucleotide sequence ID" value="NZ_SGIU01000002.1"/>
</dbReference>
<keyword evidence="3" id="KW-0732">Signal</keyword>
<dbReference type="EMBL" id="SGIU01000002">
    <property type="protein sequence ID" value="TAI47600.1"/>
    <property type="molecule type" value="Genomic_DNA"/>
</dbReference>
<evidence type="ECO:0000313" key="4">
    <source>
        <dbReference type="EMBL" id="TAI47600.1"/>
    </source>
</evidence>
<dbReference type="PANTHER" id="PTHR40841:SF2">
    <property type="entry name" value="SIDEROPHORE-DEGRADING ESTERASE (EUROFUNG)"/>
    <property type="match status" value="1"/>
</dbReference>
<gene>
    <name evidence="4" type="ORF">EW142_13120</name>
</gene>
<dbReference type="PANTHER" id="PTHR40841">
    <property type="entry name" value="SIDEROPHORE TRIACETYLFUSARININE C ESTERASE"/>
    <property type="match status" value="1"/>
</dbReference>
<proteinExistence type="inferred from homology"/>
<comment type="similarity">
    <text evidence="1">Belongs to the esterase D family.</text>
</comment>
<dbReference type="SUPFAM" id="SSF53474">
    <property type="entry name" value="alpha/beta-Hydrolases"/>
    <property type="match status" value="1"/>
</dbReference>
<dbReference type="Gene3D" id="3.40.50.1820">
    <property type="entry name" value="alpha/beta hydrolase"/>
    <property type="match status" value="1"/>
</dbReference>
<keyword evidence="2 4" id="KW-0378">Hydrolase</keyword>
<evidence type="ECO:0000256" key="2">
    <source>
        <dbReference type="ARBA" id="ARBA00022801"/>
    </source>
</evidence>
<accession>A0A4V6MM99</accession>
<sequence length="300" mass="33783">MSKGIPVFLILVLALCVTACNTKKQQSTEPEPTTAEVKKPQGYEIPRTQVVPIKNSRLGGQYELYIKLPESYSEHKDSIHPVIYFTDAIWHMDILSASAEYLMEDAVLVGISWQKDMPEDLLEEAGEHVSRYRDYSIKESSNPEHQAKYKFGQAHSHLNFIRNDVIPYVEKNYRTDASTRSYFGYSMGGNFGAFILMAKPDTFKNYILGSPTVDGDIALLSELGTTSLTKYKGFHANVFVSYGALEDELGPHVEEFVTMVKSKKDETLSLEHVVLEGSHQTVFPLAGVESVRWLSKITKE</sequence>
<name>A0A4V6MM99_9FLAO</name>
<dbReference type="AlphaFoldDB" id="A0A4V6MM99"/>
<dbReference type="OrthoDB" id="1185352at2"/>
<comment type="caution">
    <text evidence="4">The sequence shown here is derived from an EMBL/GenBank/DDBJ whole genome shotgun (WGS) entry which is preliminary data.</text>
</comment>
<feature type="signal peptide" evidence="3">
    <location>
        <begin position="1"/>
        <end position="19"/>
    </location>
</feature>
<protein>
    <submittedName>
        <fullName evidence="4">Alpha/beta hydrolase</fullName>
    </submittedName>
</protein>
<dbReference type="InterPro" id="IPR029058">
    <property type="entry name" value="AB_hydrolase_fold"/>
</dbReference>
<organism evidence="4 5">
    <name type="scientific">Flagellimonas allohymeniacidonis</name>
    <dbReference type="NCBI Taxonomy" id="2517819"/>
    <lineage>
        <taxon>Bacteria</taxon>
        <taxon>Pseudomonadati</taxon>
        <taxon>Bacteroidota</taxon>
        <taxon>Flavobacteriia</taxon>
        <taxon>Flavobacteriales</taxon>
        <taxon>Flavobacteriaceae</taxon>
        <taxon>Flagellimonas</taxon>
    </lineage>
</organism>
<feature type="chain" id="PRO_5020399296" evidence="3">
    <location>
        <begin position="20"/>
        <end position="300"/>
    </location>
</feature>
<dbReference type="Proteomes" id="UP000291981">
    <property type="component" value="Unassembled WGS sequence"/>
</dbReference>
<dbReference type="GO" id="GO:0016788">
    <property type="term" value="F:hydrolase activity, acting on ester bonds"/>
    <property type="evidence" value="ECO:0007669"/>
    <property type="project" value="TreeGrafter"/>
</dbReference>
<dbReference type="Pfam" id="PF00756">
    <property type="entry name" value="Esterase"/>
    <property type="match status" value="1"/>
</dbReference>
<evidence type="ECO:0000313" key="5">
    <source>
        <dbReference type="Proteomes" id="UP000291981"/>
    </source>
</evidence>